<name>A0A6A4VTA5_AMPAM</name>
<feature type="domain" description="Tc1-like transposase DDE" evidence="1">
    <location>
        <begin position="27"/>
        <end position="161"/>
    </location>
</feature>
<protein>
    <recommendedName>
        <fullName evidence="1">Tc1-like transposase DDE domain-containing protein</fullName>
    </recommendedName>
</protein>
<proteinExistence type="predicted"/>
<dbReference type="EMBL" id="VIIS01001448">
    <property type="protein sequence ID" value="KAF0298046.1"/>
    <property type="molecule type" value="Genomic_DNA"/>
</dbReference>
<dbReference type="InterPro" id="IPR038717">
    <property type="entry name" value="Tc1-like_DDE_dom"/>
</dbReference>
<comment type="caution">
    <text evidence="2">The sequence shown here is derived from an EMBL/GenBank/DDBJ whole genome shotgun (WGS) entry which is preliminary data.</text>
</comment>
<accession>A0A6A4VTA5</accession>
<evidence type="ECO:0000313" key="2">
    <source>
        <dbReference type="EMBL" id="KAF0298046.1"/>
    </source>
</evidence>
<dbReference type="GO" id="GO:0003676">
    <property type="term" value="F:nucleic acid binding"/>
    <property type="evidence" value="ECO:0007669"/>
    <property type="project" value="InterPro"/>
</dbReference>
<dbReference type="AlphaFoldDB" id="A0A6A4VTA5"/>
<dbReference type="Proteomes" id="UP000440578">
    <property type="component" value="Unassembled WGS sequence"/>
</dbReference>
<evidence type="ECO:0000313" key="3">
    <source>
        <dbReference type="Proteomes" id="UP000440578"/>
    </source>
</evidence>
<dbReference type="Gene3D" id="3.30.420.10">
    <property type="entry name" value="Ribonuclease H-like superfamily/Ribonuclease H"/>
    <property type="match status" value="1"/>
</dbReference>
<sequence length="227" mass="25578">MNSAENKTKRSEFVKRVMDANGAGKTVLYIDETNCNLFLRRSQGRSRRGTRCAVKVATSKGENVHVIGAISQTGLIYWERRRGSFRKEDCQEWLRRALRQCHQPMDSIAVVCDNAPAHNGIETVASEAEFEGLEIIRMAPYSAPLNPIEECWSAFKAAMKRSMAVTFCDMLNTGEGLSQTEHRLRYLEEHIDRAVTAITPVCCLNCYNHVQRHYAGCMALLDLSMGV</sequence>
<organism evidence="2 3">
    <name type="scientific">Amphibalanus amphitrite</name>
    <name type="common">Striped barnacle</name>
    <name type="synonym">Balanus amphitrite</name>
    <dbReference type="NCBI Taxonomy" id="1232801"/>
    <lineage>
        <taxon>Eukaryota</taxon>
        <taxon>Metazoa</taxon>
        <taxon>Ecdysozoa</taxon>
        <taxon>Arthropoda</taxon>
        <taxon>Crustacea</taxon>
        <taxon>Multicrustacea</taxon>
        <taxon>Cirripedia</taxon>
        <taxon>Thoracica</taxon>
        <taxon>Thoracicalcarea</taxon>
        <taxon>Balanomorpha</taxon>
        <taxon>Balanoidea</taxon>
        <taxon>Balanidae</taxon>
        <taxon>Amphibalaninae</taxon>
        <taxon>Amphibalanus</taxon>
    </lineage>
</organism>
<evidence type="ECO:0000259" key="1">
    <source>
        <dbReference type="Pfam" id="PF13358"/>
    </source>
</evidence>
<gene>
    <name evidence="2" type="ORF">FJT64_004603</name>
</gene>
<dbReference type="PANTHER" id="PTHR46564">
    <property type="entry name" value="TRANSPOSASE"/>
    <property type="match status" value="1"/>
</dbReference>
<keyword evidence="3" id="KW-1185">Reference proteome</keyword>
<reference evidence="2 3" key="1">
    <citation type="submission" date="2019-07" db="EMBL/GenBank/DDBJ databases">
        <title>Draft genome assembly of a fouling barnacle, Amphibalanus amphitrite (Darwin, 1854): The first reference genome for Thecostraca.</title>
        <authorList>
            <person name="Kim W."/>
        </authorList>
    </citation>
    <scope>NUCLEOTIDE SEQUENCE [LARGE SCALE GENOMIC DNA]</scope>
    <source>
        <strain evidence="2">SNU_AA5</strain>
        <tissue evidence="2">Soma without cirri and trophi</tissue>
    </source>
</reference>
<dbReference type="Pfam" id="PF13358">
    <property type="entry name" value="DDE_3"/>
    <property type="match status" value="1"/>
</dbReference>
<dbReference type="PANTHER" id="PTHR46564:SF1">
    <property type="entry name" value="TRANSPOSASE"/>
    <property type="match status" value="1"/>
</dbReference>
<dbReference type="InterPro" id="IPR036397">
    <property type="entry name" value="RNaseH_sf"/>
</dbReference>